<evidence type="ECO:0000313" key="1">
    <source>
        <dbReference type="EMBL" id="ABC24620.1"/>
    </source>
</evidence>
<dbReference type="RefSeq" id="WP_011387735.1">
    <property type="nucleotide sequence ID" value="NC_007641.1"/>
</dbReference>
<organism evidence="1 2">
    <name type="scientific">Rhodospirillum rubrum (strain ATCC 11170 / ATH 1.1.1 / DSM 467 / LMG 4362 / NCIMB 8255 / S1)</name>
    <dbReference type="NCBI Taxonomy" id="269796"/>
    <lineage>
        <taxon>Bacteria</taxon>
        <taxon>Pseudomonadati</taxon>
        <taxon>Pseudomonadota</taxon>
        <taxon>Alphaproteobacteria</taxon>
        <taxon>Rhodospirillales</taxon>
        <taxon>Rhodospirillaceae</taxon>
        <taxon>Rhodospirillum</taxon>
    </lineage>
</organism>
<proteinExistence type="predicted"/>
<protein>
    <submittedName>
        <fullName evidence="1">RepA-related protein</fullName>
    </submittedName>
</protein>
<sequence length="310" mass="34284">MPLPPSDDPDPFARHKAALKARSLRSAPADAQGDLFVPALVDIGARDGRSIMDVAVFRLSKKDRRAGDVIRYELPDGYVQVSAGPAGMASVWDYDLVLMAISHITEAANRWRAGKGEKPGRLFRPHISEVLKFCRRDLGGKQKSNLVETCLRLSTTHVAMRRSRTTESGKVVTVSEGESLISWYKVVESGNGNPEYLEIEIAKWMYKEVIDGKNPDVLTVHPDYFLIDLGIGRFIYRLARRAAGKGEARWAFQTLFERSGSAGSSREFARLLRKVIAANDLPEYALSEETGQSGAILVMRNRAGLPPPCV</sequence>
<dbReference type="PhylomeDB" id="Q2RMM5"/>
<reference evidence="1 2" key="1">
    <citation type="journal article" date="2011" name="Stand. Genomic Sci.">
        <title>Complete genome sequence of Rhodospirillum rubrum type strain (S1).</title>
        <authorList>
            <person name="Munk A.C."/>
            <person name="Copeland A."/>
            <person name="Lucas S."/>
            <person name="Lapidus A."/>
            <person name="Del Rio T.G."/>
            <person name="Barry K."/>
            <person name="Detter J.C."/>
            <person name="Hammon N."/>
            <person name="Israni S."/>
            <person name="Pitluck S."/>
            <person name="Brettin T."/>
            <person name="Bruce D."/>
            <person name="Han C."/>
            <person name="Tapia R."/>
            <person name="Gilna P."/>
            <person name="Schmutz J."/>
            <person name="Larimer F."/>
            <person name="Land M."/>
            <person name="Kyrpides N.C."/>
            <person name="Mavromatis K."/>
            <person name="Richardson P."/>
            <person name="Rohde M."/>
            <person name="Goker M."/>
            <person name="Klenk H.P."/>
            <person name="Zhang Y."/>
            <person name="Roberts G.P."/>
            <person name="Reslewic S."/>
            <person name="Schwartz D.C."/>
        </authorList>
    </citation>
    <scope>NUCLEOTIDE SEQUENCE [LARGE SCALE GENOMIC DNA]</scope>
    <source>
        <strain evidence="2">ATCC 11170 / ATH 1.1.1 / DSM 467 / LMG 4362 / NCIMB 8255 / S1</strain>
        <plasmid evidence="2">pRHORT</plasmid>
    </source>
</reference>
<dbReference type="InterPro" id="IPR018777">
    <property type="entry name" value="Replication_initiator_prot_A"/>
</dbReference>
<evidence type="ECO:0000313" key="2">
    <source>
        <dbReference type="Proteomes" id="UP000001929"/>
    </source>
</evidence>
<keyword evidence="2" id="KW-1185">Reference proteome</keyword>
<dbReference type="HOGENOM" id="CLU_050846_3_0_5"/>
<dbReference type="EnsemblBacteria" id="ABC24620">
    <property type="protein sequence ID" value="ABC24620"/>
    <property type="gene ID" value="Rru_B0024"/>
</dbReference>
<accession>Q2RMM5</accession>
<keyword evidence="1" id="KW-0614">Plasmid</keyword>
<name>Q2RMM5_RHORT</name>
<dbReference type="KEGG" id="rru:Rru_B0024"/>
<geneLocation type="plasmid" evidence="2">
    <name>pRHORT</name>
</geneLocation>
<dbReference type="Proteomes" id="UP000001929">
    <property type="component" value="Plasmid unnamed"/>
</dbReference>
<dbReference type="EMBL" id="CP000231">
    <property type="protein sequence ID" value="ABC24620.1"/>
    <property type="molecule type" value="Genomic_DNA"/>
</dbReference>
<dbReference type="AlphaFoldDB" id="Q2RMM5"/>
<dbReference type="Pfam" id="PF10134">
    <property type="entry name" value="RPA"/>
    <property type="match status" value="1"/>
</dbReference>
<gene>
    <name evidence="1" type="ordered locus">Rru_B0024</name>
</gene>